<proteinExistence type="predicted"/>
<evidence type="ECO:0000313" key="3">
    <source>
        <dbReference type="Proteomes" id="UP001152178"/>
    </source>
</evidence>
<comment type="caution">
    <text evidence="2">The sequence shown here is derived from an EMBL/GenBank/DDBJ whole genome shotgun (WGS) entry which is preliminary data.</text>
</comment>
<dbReference type="Proteomes" id="UP001152178">
    <property type="component" value="Unassembled WGS sequence"/>
</dbReference>
<keyword evidence="1" id="KW-0472">Membrane</keyword>
<reference evidence="2" key="1">
    <citation type="submission" date="2022-11" db="EMBL/GenBank/DDBJ databases">
        <authorList>
            <person name="Coimbra C."/>
        </authorList>
    </citation>
    <scope>NUCLEOTIDE SEQUENCE</scope>
    <source>
        <strain evidence="2">Jales19</strain>
    </source>
</reference>
<feature type="transmembrane region" description="Helical" evidence="1">
    <location>
        <begin position="6"/>
        <end position="27"/>
    </location>
</feature>
<accession>A0ABT4QU17</accession>
<keyword evidence="3" id="KW-1185">Reference proteome</keyword>
<dbReference type="RefSeq" id="WP_269905537.1">
    <property type="nucleotide sequence ID" value="NZ_JAPFQA010000004.1"/>
</dbReference>
<sequence length="44" mass="4855">MTLAPFLFMLGAGASIAFLLGLAVTAAHYRPLPKRTGFEVRYER</sequence>
<evidence type="ECO:0000256" key="1">
    <source>
        <dbReference type="SAM" id="Phobius"/>
    </source>
</evidence>
<evidence type="ECO:0000313" key="2">
    <source>
        <dbReference type="EMBL" id="MCZ8545043.1"/>
    </source>
</evidence>
<gene>
    <name evidence="2" type="ORF">OOJ09_12690</name>
</gene>
<organism evidence="2 3">
    <name type="scientific">Mesorhizobium qingshengii</name>
    <dbReference type="NCBI Taxonomy" id="1165689"/>
    <lineage>
        <taxon>Bacteria</taxon>
        <taxon>Pseudomonadati</taxon>
        <taxon>Pseudomonadota</taxon>
        <taxon>Alphaproteobacteria</taxon>
        <taxon>Hyphomicrobiales</taxon>
        <taxon>Phyllobacteriaceae</taxon>
        <taxon>Mesorhizobium</taxon>
    </lineage>
</organism>
<dbReference type="EMBL" id="JAPFQA010000004">
    <property type="protein sequence ID" value="MCZ8545043.1"/>
    <property type="molecule type" value="Genomic_DNA"/>
</dbReference>
<keyword evidence="1" id="KW-0812">Transmembrane</keyword>
<name>A0ABT4QU17_9HYPH</name>
<keyword evidence="1" id="KW-1133">Transmembrane helix</keyword>
<protein>
    <submittedName>
        <fullName evidence="2">Uncharacterized protein</fullName>
    </submittedName>
</protein>